<dbReference type="Gene3D" id="3.30.160.60">
    <property type="entry name" value="Classic Zinc Finger"/>
    <property type="match status" value="5"/>
</dbReference>
<dbReference type="PROSITE" id="PS50157">
    <property type="entry name" value="ZINC_FINGER_C2H2_2"/>
    <property type="match status" value="3"/>
</dbReference>
<evidence type="ECO:0000256" key="5">
    <source>
        <dbReference type="PROSITE-ProRule" id="PRU00042"/>
    </source>
</evidence>
<dbReference type="PANTHER" id="PTHR24379:SF121">
    <property type="entry name" value="C2H2-TYPE DOMAIN-CONTAINING PROTEIN"/>
    <property type="match status" value="1"/>
</dbReference>
<sequence length="730" mass="81911">MRNSHATMWTTNVSKQAEQELLSHIAKESLKYALEVDAEDIQDVVSPVPSSFAEKQQQPKVEPHAQDPSNPIVCRKVITAYQGVPIQPLLAEGVHMYKCASCHFINNSAPAVAAHTKAMHEPQGKYQCGYCNFNADKQKEVQHHEKLSHPNQFVFIYAVILEDINTATEQGLSQEMQTLRKCLQASKTEPMDSTRMLGNHLSCMHCPFTTASPSLLQQHLKQHNSNGKYRCGDCDFSTDSSSILVQHSSVHDSVSDSIPSPFMTVAKSKLSGSMAVDAASDEEAMDLSQDSAVEVASKESSEKEASFVQTSTPNKGLRNAEAVNFSLNSEELVLSEQAKKVQNKMKTNGRIRYKCVRCPFHTFCRNNIIKHRRQHLITSRFRCRFCNYSATRAFLLKQHERFHLDDGEGGILLSSRPYQDIFLDPYNENAEMELPEAECSTKNESSSHDLEETNGDQDGQSRATLLVNGGSPVIKQELLTCKSTDVEAKAIMEAENANATGEVSASSPAHELGSITDKQFRSFKCKHCPYSSNSSHEFRKHCSFHGEENRYKCDYCSYSLDRLNLLSQHRKLHCDEHNFEPNPSVAKLLNHQAILKPLLSADPESVLVATIDDDPSSPFTSSAKKNQSIAEPAGEFFACQYCPYKTTKDKAFEIHRGMHNLKRKYICDYCDWSADRLSLLYRHRNVHSSEEGFDSTPMDNIFINHEFAEDRPGEFEAKLLDLGTSKEGVP</sequence>
<keyword evidence="4" id="KW-0862">Zinc</keyword>
<dbReference type="Proteomes" id="UP000245119">
    <property type="component" value="Linkage Group LG12"/>
</dbReference>
<evidence type="ECO:0000313" key="9">
    <source>
        <dbReference type="Proteomes" id="UP000245119"/>
    </source>
</evidence>
<dbReference type="AlphaFoldDB" id="A0A2T7NH99"/>
<evidence type="ECO:0000256" key="3">
    <source>
        <dbReference type="ARBA" id="ARBA00022771"/>
    </source>
</evidence>
<reference evidence="8 9" key="1">
    <citation type="submission" date="2018-04" db="EMBL/GenBank/DDBJ databases">
        <title>The genome of golden apple snail Pomacea canaliculata provides insight into stress tolerance and invasive adaptation.</title>
        <authorList>
            <person name="Liu C."/>
            <person name="Liu B."/>
            <person name="Ren Y."/>
            <person name="Zhang Y."/>
            <person name="Wang H."/>
            <person name="Li S."/>
            <person name="Jiang F."/>
            <person name="Yin L."/>
            <person name="Zhang G."/>
            <person name="Qian W."/>
            <person name="Fan W."/>
        </authorList>
    </citation>
    <scope>NUCLEOTIDE SEQUENCE [LARGE SCALE GENOMIC DNA]</scope>
    <source>
        <strain evidence="8">SZHN2017</strain>
        <tissue evidence="8">Muscle</tissue>
    </source>
</reference>
<evidence type="ECO:0000259" key="7">
    <source>
        <dbReference type="PROSITE" id="PS50157"/>
    </source>
</evidence>
<proteinExistence type="predicted"/>
<feature type="domain" description="C2H2-type" evidence="7">
    <location>
        <begin position="665"/>
        <end position="692"/>
    </location>
</feature>
<feature type="domain" description="C2H2-type" evidence="7">
    <location>
        <begin position="551"/>
        <end position="578"/>
    </location>
</feature>
<dbReference type="GO" id="GO:0008270">
    <property type="term" value="F:zinc ion binding"/>
    <property type="evidence" value="ECO:0007669"/>
    <property type="project" value="UniProtKB-KW"/>
</dbReference>
<dbReference type="InterPro" id="IPR036236">
    <property type="entry name" value="Znf_C2H2_sf"/>
</dbReference>
<feature type="compositionally biased region" description="Basic and acidic residues" evidence="6">
    <location>
        <begin position="439"/>
        <end position="451"/>
    </location>
</feature>
<evidence type="ECO:0000313" key="8">
    <source>
        <dbReference type="EMBL" id="PVD20553.1"/>
    </source>
</evidence>
<feature type="domain" description="C2H2-type" evidence="7">
    <location>
        <begin position="381"/>
        <end position="408"/>
    </location>
</feature>
<organism evidence="8 9">
    <name type="scientific">Pomacea canaliculata</name>
    <name type="common">Golden apple snail</name>
    <dbReference type="NCBI Taxonomy" id="400727"/>
    <lineage>
        <taxon>Eukaryota</taxon>
        <taxon>Metazoa</taxon>
        <taxon>Spiralia</taxon>
        <taxon>Lophotrochozoa</taxon>
        <taxon>Mollusca</taxon>
        <taxon>Gastropoda</taxon>
        <taxon>Caenogastropoda</taxon>
        <taxon>Architaenioglossa</taxon>
        <taxon>Ampullarioidea</taxon>
        <taxon>Ampullariidae</taxon>
        <taxon>Pomacea</taxon>
    </lineage>
</organism>
<feature type="region of interest" description="Disordered" evidence="6">
    <location>
        <begin position="48"/>
        <end position="68"/>
    </location>
</feature>
<feature type="region of interest" description="Disordered" evidence="6">
    <location>
        <begin position="434"/>
        <end position="460"/>
    </location>
</feature>
<dbReference type="SUPFAM" id="SSF57667">
    <property type="entry name" value="beta-beta-alpha zinc fingers"/>
    <property type="match status" value="3"/>
</dbReference>
<gene>
    <name evidence="8" type="ORF">C0Q70_18709</name>
</gene>
<evidence type="ECO:0000256" key="1">
    <source>
        <dbReference type="ARBA" id="ARBA00022723"/>
    </source>
</evidence>
<dbReference type="InterPro" id="IPR013087">
    <property type="entry name" value="Znf_C2H2_type"/>
</dbReference>
<keyword evidence="1" id="KW-0479">Metal-binding</keyword>
<dbReference type="OrthoDB" id="6365676at2759"/>
<keyword evidence="3 5" id="KW-0863">Zinc-finger</keyword>
<dbReference type="PROSITE" id="PS00028">
    <property type="entry name" value="ZINC_FINGER_C2H2_1"/>
    <property type="match status" value="1"/>
</dbReference>
<keyword evidence="9" id="KW-1185">Reference proteome</keyword>
<name>A0A2T7NH99_POMCA</name>
<dbReference type="SMART" id="SM00355">
    <property type="entry name" value="ZnF_C2H2"/>
    <property type="match status" value="10"/>
</dbReference>
<evidence type="ECO:0000256" key="6">
    <source>
        <dbReference type="SAM" id="MobiDB-lite"/>
    </source>
</evidence>
<dbReference type="EMBL" id="PZQS01000012">
    <property type="protein sequence ID" value="PVD20553.1"/>
    <property type="molecule type" value="Genomic_DNA"/>
</dbReference>
<evidence type="ECO:0000256" key="4">
    <source>
        <dbReference type="ARBA" id="ARBA00022833"/>
    </source>
</evidence>
<protein>
    <recommendedName>
        <fullName evidence="7">C2H2-type domain-containing protein</fullName>
    </recommendedName>
</protein>
<accession>A0A2T7NH99</accession>
<comment type="caution">
    <text evidence="8">The sequence shown here is derived from an EMBL/GenBank/DDBJ whole genome shotgun (WGS) entry which is preliminary data.</text>
</comment>
<dbReference type="PANTHER" id="PTHR24379">
    <property type="entry name" value="KRAB AND ZINC FINGER DOMAIN-CONTAINING"/>
    <property type="match status" value="1"/>
</dbReference>
<keyword evidence="2" id="KW-0677">Repeat</keyword>
<evidence type="ECO:0000256" key="2">
    <source>
        <dbReference type="ARBA" id="ARBA00022737"/>
    </source>
</evidence>